<sequence length="396" mass="43776">MKLEDFKITFDNPRGVFNVGDEVKGNVCISLNQPMKMRNIKLYFEGKGKSHWEVKQGRSKTDYRAQESYINYTIILFGAANTTSEHPAGSHFYPFSLRLAPNLPSSFEGKRGYVRYFCKATIDRPWKFDENTKRAFTVIHHLDLNASPEAGYPIYAEQEESIAGCCCSDGSISAVLSINKKGYVPGEPLNYSIHVDNRSDKNIERMLLELKQDVTYTGYSSSLFSSGNPKTHVKSDVFCLFSGTRNVNPNNSEDINQTATIPALPPSNLDGCGIIDIQYTLVLTVSVGWSTLEIEKEIIIGTIPLHIPMAVPSFPSVVPPGTMATAPPLEPPPYVDPPPAYEDCVFGGANIRDENDDEHTTGLSAWTPAYPYYHWGENGPPPIAVPSAPPPAYNQV</sequence>
<evidence type="ECO:0000313" key="3">
    <source>
        <dbReference type="EMBL" id="KAK6186166.1"/>
    </source>
</evidence>
<dbReference type="SUPFAM" id="SSF81296">
    <property type="entry name" value="E set domains"/>
    <property type="match status" value="2"/>
</dbReference>
<dbReference type="InterPro" id="IPR014756">
    <property type="entry name" value="Ig_E-set"/>
</dbReference>
<dbReference type="EMBL" id="JAZGQO010000006">
    <property type="protein sequence ID" value="KAK6186166.1"/>
    <property type="molecule type" value="Genomic_DNA"/>
</dbReference>
<dbReference type="Proteomes" id="UP001347796">
    <property type="component" value="Unassembled WGS sequence"/>
</dbReference>
<organism evidence="3 4">
    <name type="scientific">Patella caerulea</name>
    <name type="common">Rayed Mediterranean limpet</name>
    <dbReference type="NCBI Taxonomy" id="87958"/>
    <lineage>
        <taxon>Eukaryota</taxon>
        <taxon>Metazoa</taxon>
        <taxon>Spiralia</taxon>
        <taxon>Lophotrochozoa</taxon>
        <taxon>Mollusca</taxon>
        <taxon>Gastropoda</taxon>
        <taxon>Patellogastropoda</taxon>
        <taxon>Patelloidea</taxon>
        <taxon>Patellidae</taxon>
        <taxon>Patella</taxon>
    </lineage>
</organism>
<gene>
    <name evidence="3" type="ORF">SNE40_008258</name>
</gene>
<comment type="caution">
    <text evidence="3">The sequence shown here is derived from an EMBL/GenBank/DDBJ whole genome shotgun (WGS) entry which is preliminary data.</text>
</comment>
<dbReference type="PANTHER" id="PTHR11188">
    <property type="entry name" value="ARRESTIN DOMAIN CONTAINING PROTEIN"/>
    <property type="match status" value="1"/>
</dbReference>
<comment type="similarity">
    <text evidence="1">Belongs to the arrestin family.</text>
</comment>
<evidence type="ECO:0000313" key="4">
    <source>
        <dbReference type="Proteomes" id="UP001347796"/>
    </source>
</evidence>
<dbReference type="Pfam" id="PF02752">
    <property type="entry name" value="Arrestin_C"/>
    <property type="match status" value="1"/>
</dbReference>
<dbReference type="InterPro" id="IPR050357">
    <property type="entry name" value="Arrestin_domain-protein"/>
</dbReference>
<dbReference type="GO" id="GO:0015031">
    <property type="term" value="P:protein transport"/>
    <property type="evidence" value="ECO:0007669"/>
    <property type="project" value="TreeGrafter"/>
</dbReference>
<evidence type="ECO:0000259" key="2">
    <source>
        <dbReference type="SMART" id="SM01017"/>
    </source>
</evidence>
<reference evidence="3 4" key="1">
    <citation type="submission" date="2024-01" db="EMBL/GenBank/DDBJ databases">
        <title>The genome of the rayed Mediterranean limpet Patella caerulea (Linnaeus, 1758).</title>
        <authorList>
            <person name="Anh-Thu Weber A."/>
            <person name="Halstead-Nussloch G."/>
        </authorList>
    </citation>
    <scope>NUCLEOTIDE SEQUENCE [LARGE SCALE GENOMIC DNA]</scope>
    <source>
        <strain evidence="3">AATW-2023a</strain>
        <tissue evidence="3">Whole specimen</tissue>
    </source>
</reference>
<dbReference type="InterPro" id="IPR011021">
    <property type="entry name" value="Arrestin-like_N"/>
</dbReference>
<dbReference type="GO" id="GO:0005737">
    <property type="term" value="C:cytoplasm"/>
    <property type="evidence" value="ECO:0007669"/>
    <property type="project" value="TreeGrafter"/>
</dbReference>
<dbReference type="PANTHER" id="PTHR11188:SF176">
    <property type="entry name" value="ARRESTIN DOMAIN-CONTAINING PROTEIN 1"/>
    <property type="match status" value="1"/>
</dbReference>
<dbReference type="SMART" id="SM01017">
    <property type="entry name" value="Arrestin_C"/>
    <property type="match status" value="1"/>
</dbReference>
<evidence type="ECO:0000256" key="1">
    <source>
        <dbReference type="ARBA" id="ARBA00005298"/>
    </source>
</evidence>
<keyword evidence="4" id="KW-1185">Reference proteome</keyword>
<dbReference type="InterPro" id="IPR011022">
    <property type="entry name" value="Arrestin_C-like"/>
</dbReference>
<accession>A0AAN8JYH3</accession>
<dbReference type="AlphaFoldDB" id="A0AAN8JYH3"/>
<dbReference type="InterPro" id="IPR014752">
    <property type="entry name" value="Arrestin-like_C"/>
</dbReference>
<protein>
    <recommendedName>
        <fullName evidence="2">Arrestin C-terminal-like domain-containing protein</fullName>
    </recommendedName>
</protein>
<proteinExistence type="inferred from homology"/>
<name>A0AAN8JYH3_PATCE</name>
<dbReference type="Gene3D" id="2.60.40.640">
    <property type="match status" value="2"/>
</dbReference>
<dbReference type="Pfam" id="PF00339">
    <property type="entry name" value="Arrestin_N"/>
    <property type="match status" value="1"/>
</dbReference>
<feature type="domain" description="Arrestin C-terminal-like" evidence="2">
    <location>
        <begin position="168"/>
        <end position="305"/>
    </location>
</feature>